<dbReference type="AlphaFoldDB" id="I2GDK3"/>
<keyword evidence="1" id="KW-0472">Membrane</keyword>
<dbReference type="Proteomes" id="UP000009309">
    <property type="component" value="Unassembled WGS sequence"/>
</dbReference>
<evidence type="ECO:0000256" key="1">
    <source>
        <dbReference type="SAM" id="Phobius"/>
    </source>
</evidence>
<keyword evidence="1" id="KW-0812">Transmembrane</keyword>
<sequence length="39" mass="4116">MTNDLPPKKPASLVKTILIGSIIIFGLALLVGLMATFFA</sequence>
<accession>I2GDK3</accession>
<protein>
    <submittedName>
        <fullName evidence="2">Uncharacterized protein</fullName>
    </submittedName>
</protein>
<keyword evidence="1" id="KW-1133">Transmembrane helix</keyword>
<keyword evidence="3" id="KW-1185">Reference proteome</keyword>
<gene>
    <name evidence="2" type="ORF">BN8_00938</name>
</gene>
<reference evidence="2 3" key="1">
    <citation type="journal article" date="2012" name="J. Bacteriol.">
        <title>Genome Sequence of the Filamentous Bacterium Fibrisoma limi BUZ 3T.</title>
        <authorList>
            <person name="Filippini M."/>
            <person name="Qi W."/>
            <person name="Jaenicke S."/>
            <person name="Goesmann A."/>
            <person name="Smits T.H."/>
            <person name="Bagheri H.C."/>
        </authorList>
    </citation>
    <scope>NUCLEOTIDE SEQUENCE [LARGE SCALE GENOMIC DNA]</scope>
    <source>
        <strain evidence="3">BUZ 3T</strain>
    </source>
</reference>
<proteinExistence type="predicted"/>
<comment type="caution">
    <text evidence="2">The sequence shown here is derived from an EMBL/GenBank/DDBJ whole genome shotgun (WGS) entry which is preliminary data.</text>
</comment>
<evidence type="ECO:0000313" key="3">
    <source>
        <dbReference type="Proteomes" id="UP000009309"/>
    </source>
</evidence>
<name>I2GDK3_9BACT</name>
<organism evidence="2 3">
    <name type="scientific">Fibrisoma limi BUZ 3</name>
    <dbReference type="NCBI Taxonomy" id="1185876"/>
    <lineage>
        <taxon>Bacteria</taxon>
        <taxon>Pseudomonadati</taxon>
        <taxon>Bacteroidota</taxon>
        <taxon>Cytophagia</taxon>
        <taxon>Cytophagales</taxon>
        <taxon>Spirosomataceae</taxon>
        <taxon>Fibrisoma</taxon>
    </lineage>
</organism>
<evidence type="ECO:0000313" key="2">
    <source>
        <dbReference type="EMBL" id="CCH51977.1"/>
    </source>
</evidence>
<dbReference type="EMBL" id="CAIT01000004">
    <property type="protein sequence ID" value="CCH51977.1"/>
    <property type="molecule type" value="Genomic_DNA"/>
</dbReference>
<dbReference type="STRING" id="1185876.BN8_00938"/>
<feature type="transmembrane region" description="Helical" evidence="1">
    <location>
        <begin position="12"/>
        <end position="38"/>
    </location>
</feature>